<feature type="region of interest" description="Disordered" evidence="1">
    <location>
        <begin position="163"/>
        <end position="191"/>
    </location>
</feature>
<keyword evidence="3" id="KW-1185">Reference proteome</keyword>
<dbReference type="Pfam" id="PF18143">
    <property type="entry name" value="HAD_SAK_2"/>
    <property type="match status" value="1"/>
</dbReference>
<dbReference type="EMBL" id="CP011371">
    <property type="protein sequence ID" value="AKJ26850.1"/>
    <property type="molecule type" value="Genomic_DNA"/>
</dbReference>
<evidence type="ECO:0000256" key="1">
    <source>
        <dbReference type="SAM" id="MobiDB-lite"/>
    </source>
</evidence>
<proteinExistence type="predicted"/>
<protein>
    <recommendedName>
        <fullName evidence="4">FCP1 homology domain-containing protein</fullName>
    </recommendedName>
</protein>
<dbReference type="OrthoDB" id="8773450at2"/>
<dbReference type="Proteomes" id="UP000035352">
    <property type="component" value="Chromosome"/>
</dbReference>
<accession>A0A0G3BJZ9</accession>
<gene>
    <name evidence="2" type="ORF">AAW51_0159</name>
</gene>
<dbReference type="RefSeq" id="WP_047193100.1">
    <property type="nucleotide sequence ID" value="NZ_CP011371.1"/>
</dbReference>
<reference evidence="2 3" key="1">
    <citation type="submission" date="2015-05" db="EMBL/GenBank/DDBJ databases">
        <authorList>
            <person name="Tang B."/>
            <person name="Yu Y."/>
        </authorList>
    </citation>
    <scope>NUCLEOTIDE SEQUENCE [LARGE SCALE GENOMIC DNA]</scope>
    <source>
        <strain evidence="2 3">DSM 7029</strain>
    </source>
</reference>
<evidence type="ECO:0000313" key="2">
    <source>
        <dbReference type="EMBL" id="AKJ26850.1"/>
    </source>
</evidence>
<evidence type="ECO:0000313" key="3">
    <source>
        <dbReference type="Proteomes" id="UP000035352"/>
    </source>
</evidence>
<dbReference type="AlphaFoldDB" id="A0A0G3BJZ9"/>
<organism evidence="2 3">
    <name type="scientific">Caldimonas brevitalea</name>
    <dbReference type="NCBI Taxonomy" id="413882"/>
    <lineage>
        <taxon>Bacteria</taxon>
        <taxon>Pseudomonadati</taxon>
        <taxon>Pseudomonadota</taxon>
        <taxon>Betaproteobacteria</taxon>
        <taxon>Burkholderiales</taxon>
        <taxon>Sphaerotilaceae</taxon>
        <taxon>Caldimonas</taxon>
    </lineage>
</organism>
<sequence>MHVLFLDFDGCLHRCELLSSPLPSDRPDSPADIASDLDALHLFEWLYVLEDLLHPHDDVYIVVYSPWRYLCSHRQIAQCLGTLRPRYLGVTPCGQRYDSIRRWLHAEPEVISYRILDLAVAGDLAKPPAPTVIACDPQRGVSCHRVQAQLQSWLLGETKATSESLDASSGGGNAALRRKGPLHRRLEDVGG</sequence>
<name>A0A0G3BJZ9_9BURK</name>
<evidence type="ECO:0008006" key="4">
    <source>
        <dbReference type="Google" id="ProtNLM"/>
    </source>
</evidence>
<dbReference type="KEGG" id="pbh:AAW51_0159"/>